<dbReference type="AlphaFoldDB" id="A0A9D2BA27"/>
<dbReference type="CDD" id="cd11234">
    <property type="entry name" value="E_set_GDE_N"/>
    <property type="match status" value="1"/>
</dbReference>
<dbReference type="FunFam" id="3.20.20.80:FF:000054">
    <property type="entry name" value="Glycogen debranching enzyme"/>
    <property type="match status" value="1"/>
</dbReference>
<evidence type="ECO:0000313" key="6">
    <source>
        <dbReference type="EMBL" id="HIX67769.1"/>
    </source>
</evidence>
<dbReference type="Gene3D" id="2.60.40.10">
    <property type="entry name" value="Immunoglobulins"/>
    <property type="match status" value="1"/>
</dbReference>
<dbReference type="InterPro" id="IPR013783">
    <property type="entry name" value="Ig-like_fold"/>
</dbReference>
<comment type="caution">
    <text evidence="6">The sequence shown here is derived from an EMBL/GenBank/DDBJ whole genome shotgun (WGS) entry which is preliminary data.</text>
</comment>
<reference evidence="6" key="1">
    <citation type="journal article" date="2021" name="PeerJ">
        <title>Extensive microbial diversity within the chicken gut microbiome revealed by metagenomics and culture.</title>
        <authorList>
            <person name="Gilroy R."/>
            <person name="Ravi A."/>
            <person name="Getino M."/>
            <person name="Pursley I."/>
            <person name="Horton D.L."/>
            <person name="Alikhan N.F."/>
            <person name="Baker D."/>
            <person name="Gharbi K."/>
            <person name="Hall N."/>
            <person name="Watson M."/>
            <person name="Adriaenssens E.M."/>
            <person name="Foster-Nyarko E."/>
            <person name="Jarju S."/>
            <person name="Secka A."/>
            <person name="Antonio M."/>
            <person name="Oren A."/>
            <person name="Chaudhuri R.R."/>
            <person name="La Ragione R."/>
            <person name="Hildebrand F."/>
            <person name="Pallen M.J."/>
        </authorList>
    </citation>
    <scope>NUCLEOTIDE SEQUENCE</scope>
    <source>
        <strain evidence="6">CHK191-13928</strain>
    </source>
</reference>
<dbReference type="Gene3D" id="2.60.40.1180">
    <property type="entry name" value="Golgi alpha-mannosidase II"/>
    <property type="match status" value="1"/>
</dbReference>
<dbReference type="InterPro" id="IPR014756">
    <property type="entry name" value="Ig_E-set"/>
</dbReference>
<dbReference type="SUPFAM" id="SSF81296">
    <property type="entry name" value="E set domains"/>
    <property type="match status" value="1"/>
</dbReference>
<name>A0A9D2BA27_9FIRM</name>
<dbReference type="SMART" id="SM00642">
    <property type="entry name" value="Aamy"/>
    <property type="match status" value="1"/>
</dbReference>
<dbReference type="CDD" id="cd11326">
    <property type="entry name" value="AmyAc_Glg_debranch"/>
    <property type="match status" value="1"/>
</dbReference>
<dbReference type="EMBL" id="DXEM01000019">
    <property type="protein sequence ID" value="HIX67769.1"/>
    <property type="molecule type" value="Genomic_DNA"/>
</dbReference>
<dbReference type="PANTHER" id="PTHR43002">
    <property type="entry name" value="GLYCOGEN DEBRANCHING ENZYME"/>
    <property type="match status" value="1"/>
</dbReference>
<dbReference type="Pfam" id="PF00128">
    <property type="entry name" value="Alpha-amylase"/>
    <property type="match status" value="1"/>
</dbReference>
<evidence type="ECO:0000256" key="1">
    <source>
        <dbReference type="ARBA" id="ARBA00008061"/>
    </source>
</evidence>
<accession>A0A9D2BA27</accession>
<dbReference type="InterPro" id="IPR006047">
    <property type="entry name" value="GH13_cat_dom"/>
</dbReference>
<dbReference type="NCBIfam" id="TIGR02100">
    <property type="entry name" value="glgX_debranch"/>
    <property type="match status" value="1"/>
</dbReference>
<evidence type="ECO:0000256" key="2">
    <source>
        <dbReference type="ARBA" id="ARBA00022801"/>
    </source>
</evidence>
<evidence type="ECO:0000259" key="5">
    <source>
        <dbReference type="SMART" id="SM00642"/>
    </source>
</evidence>
<proteinExistence type="inferred from homology"/>
<dbReference type="SUPFAM" id="SSF51011">
    <property type="entry name" value="Glycosyl hydrolase domain"/>
    <property type="match status" value="1"/>
</dbReference>
<protein>
    <submittedName>
        <fullName evidence="6">Glycogen debranching protein GlgX</fullName>
    </submittedName>
</protein>
<feature type="compositionally biased region" description="Low complexity" evidence="4">
    <location>
        <begin position="478"/>
        <end position="492"/>
    </location>
</feature>
<gene>
    <name evidence="6" type="primary">glgX</name>
    <name evidence="6" type="ORF">H9735_06525</name>
</gene>
<dbReference type="SUPFAM" id="SSF51445">
    <property type="entry name" value="(Trans)glycosidases"/>
    <property type="match status" value="1"/>
</dbReference>
<reference evidence="6" key="2">
    <citation type="submission" date="2021-04" db="EMBL/GenBank/DDBJ databases">
        <authorList>
            <person name="Gilroy R."/>
        </authorList>
    </citation>
    <scope>NUCLEOTIDE SEQUENCE</scope>
    <source>
        <strain evidence="6">CHK191-13928</strain>
    </source>
</reference>
<dbReference type="InterPro" id="IPR017853">
    <property type="entry name" value="GH"/>
</dbReference>
<dbReference type="InterPro" id="IPR013780">
    <property type="entry name" value="Glyco_hydro_b"/>
</dbReference>
<dbReference type="Proteomes" id="UP000886721">
    <property type="component" value="Unassembled WGS sequence"/>
</dbReference>
<dbReference type="GO" id="GO:0005980">
    <property type="term" value="P:glycogen catabolic process"/>
    <property type="evidence" value="ECO:0007669"/>
    <property type="project" value="InterPro"/>
</dbReference>
<evidence type="ECO:0000256" key="4">
    <source>
        <dbReference type="SAM" id="MobiDB-lite"/>
    </source>
</evidence>
<evidence type="ECO:0000256" key="3">
    <source>
        <dbReference type="ARBA" id="ARBA00022946"/>
    </source>
</evidence>
<keyword evidence="3" id="KW-0809">Transit peptide</keyword>
<sequence>MSIMKENSQLIPVDEYDGFRIRPGFFLENGAVAIPGGVSFTVQTQGGCSCELVLFEREAREPYAVIPFPKEYRIGHVYSMIVFDLDITEFEYAFRIDGPYDPGKGQLFDKNQLLLDPYAKAVTGQSKWGVHPDYGFAYRARVVAPDFDWGEDRREEIPMEDLVIYELHTRGFTKDPSSGVCYPGTFEGIKEKIPYLKELGVNAVELMPIFEFDETKENRVVNGERLLDYWGYNPIGFFAPNTSYASEKESNREGDELKCLIKRLHQEGIEIILDVVFNHTAEGNQDGPVISFKGLDNNVYYMLTADGQYYNFSGCGNTLNCNHPVVQNMILDCLRYWVIEYRIDGFRFDLASILGRSEDGTPLSKPPLLERLAFDPILGKVKLIAEAWDAGGLYQVGSFPSWNRWSEWNGKYRDDLRRFLKGDGGMIPAVSERITGSRDLYDPSLRGYEASVNFITCHDGFTLWDLYSYNQKHNEANGWNNTDGENNNNSWNCGEEGETKREEVNRLRKKLVKNAFSVLMTSRGVPMILSGDEFCNTQFGNNNPYCQDNKISWLDWNRLQENQDIFQHAKEMIRFRRSRSVLRRNTKAALLGWPAISFHGIRPWEADEGEDSRVLGVMFAGRNQEETKDEVVYIGMNMHWEPHTIELPRAPKDLQWQIVSNTAWNKDVRVYDENKIWLEERSIVVLELAERDEKSSCNFMRCC</sequence>
<organism evidence="6 7">
    <name type="scientific">Candidatus Anaerostipes excrementavium</name>
    <dbReference type="NCBI Taxonomy" id="2838463"/>
    <lineage>
        <taxon>Bacteria</taxon>
        <taxon>Bacillati</taxon>
        <taxon>Bacillota</taxon>
        <taxon>Clostridia</taxon>
        <taxon>Lachnospirales</taxon>
        <taxon>Lachnospiraceae</taxon>
        <taxon>Anaerostipes</taxon>
    </lineage>
</organism>
<dbReference type="InterPro" id="IPR011837">
    <property type="entry name" value="Glycogen_debranch_GlgX"/>
</dbReference>
<feature type="region of interest" description="Disordered" evidence="4">
    <location>
        <begin position="478"/>
        <end position="497"/>
    </location>
</feature>
<dbReference type="Gene3D" id="3.20.20.80">
    <property type="entry name" value="Glycosidases"/>
    <property type="match status" value="1"/>
</dbReference>
<keyword evidence="2" id="KW-0378">Hydrolase</keyword>
<feature type="domain" description="Glycosyl hydrolase family 13 catalytic" evidence="5">
    <location>
        <begin position="166"/>
        <end position="576"/>
    </location>
</feature>
<dbReference type="GO" id="GO:0004135">
    <property type="term" value="F:amylo-alpha-1,6-glucosidase activity"/>
    <property type="evidence" value="ECO:0007669"/>
    <property type="project" value="InterPro"/>
</dbReference>
<evidence type="ECO:0000313" key="7">
    <source>
        <dbReference type="Proteomes" id="UP000886721"/>
    </source>
</evidence>
<comment type="similarity">
    <text evidence="1">Belongs to the glycosyl hydrolase 13 family.</text>
</comment>